<evidence type="ECO:0000313" key="21">
    <source>
        <dbReference type="EnsemblMetazoa" id="XP_014249009.1"/>
    </source>
</evidence>
<dbReference type="NCBIfam" id="TIGR00606">
    <property type="entry name" value="rad50"/>
    <property type="match status" value="1"/>
</dbReference>
<dbReference type="InterPro" id="IPR027417">
    <property type="entry name" value="P-loop_NTPase"/>
</dbReference>
<evidence type="ECO:0000256" key="5">
    <source>
        <dbReference type="ARBA" id="ARBA00022454"/>
    </source>
</evidence>
<keyword evidence="10 18" id="KW-0862">Zinc</keyword>
<evidence type="ECO:0000256" key="3">
    <source>
        <dbReference type="ARBA" id="ARBA00004286"/>
    </source>
</evidence>
<dbReference type="RefSeq" id="XP_014249009.1">
    <property type="nucleotide sequence ID" value="XM_014393523.2"/>
</dbReference>
<comment type="catalytic activity">
    <reaction evidence="17">
        <text>ATP + H2O = ADP + phosphate + H(+)</text>
        <dbReference type="Rhea" id="RHEA:13065"/>
        <dbReference type="ChEBI" id="CHEBI:15377"/>
        <dbReference type="ChEBI" id="CHEBI:15378"/>
        <dbReference type="ChEBI" id="CHEBI:30616"/>
        <dbReference type="ChEBI" id="CHEBI:43474"/>
        <dbReference type="ChEBI" id="CHEBI:456216"/>
    </reaction>
</comment>
<keyword evidence="14" id="KW-0234">DNA repair</keyword>
<dbReference type="GO" id="GO:0016887">
    <property type="term" value="F:ATP hydrolysis activity"/>
    <property type="evidence" value="ECO:0007669"/>
    <property type="project" value="InterPro"/>
</dbReference>
<feature type="coiled-coil region" evidence="19">
    <location>
        <begin position="254"/>
        <end position="534"/>
    </location>
</feature>
<dbReference type="PANTHER" id="PTHR18867">
    <property type="entry name" value="RAD50"/>
    <property type="match status" value="1"/>
</dbReference>
<keyword evidence="8" id="KW-0227">DNA damage</keyword>
<dbReference type="PROSITE" id="PS51131">
    <property type="entry name" value="ZN_HOOK"/>
    <property type="match status" value="1"/>
</dbReference>
<keyword evidence="5" id="KW-0158">Chromosome</keyword>
<organism evidence="21 22">
    <name type="scientific">Cimex lectularius</name>
    <name type="common">Bed bug</name>
    <name type="synonym">Acanthia lectularia</name>
    <dbReference type="NCBI Taxonomy" id="79782"/>
    <lineage>
        <taxon>Eukaryota</taxon>
        <taxon>Metazoa</taxon>
        <taxon>Ecdysozoa</taxon>
        <taxon>Arthropoda</taxon>
        <taxon>Hexapoda</taxon>
        <taxon>Insecta</taxon>
        <taxon>Pterygota</taxon>
        <taxon>Neoptera</taxon>
        <taxon>Paraneoptera</taxon>
        <taxon>Hemiptera</taxon>
        <taxon>Heteroptera</taxon>
        <taxon>Panheteroptera</taxon>
        <taxon>Cimicomorpha</taxon>
        <taxon>Cimicidae</taxon>
        <taxon>Cimex</taxon>
    </lineage>
</organism>
<dbReference type="EnsemblMetazoa" id="XM_014393523.2">
    <property type="protein sequence ID" value="XP_014249009.1"/>
    <property type="gene ID" value="LOC106666363"/>
</dbReference>
<dbReference type="GO" id="GO:0043047">
    <property type="term" value="F:single-stranded telomeric DNA binding"/>
    <property type="evidence" value="ECO:0007669"/>
    <property type="project" value="TreeGrafter"/>
</dbReference>
<proteinExistence type="inferred from homology"/>
<dbReference type="GO" id="GO:0046872">
    <property type="term" value="F:metal ion binding"/>
    <property type="evidence" value="ECO:0007669"/>
    <property type="project" value="UniProtKB-UniRule"/>
</dbReference>
<feature type="binding site" evidence="18">
    <location>
        <position position="686"/>
    </location>
    <ligand>
        <name>Zn(2+)</name>
        <dbReference type="ChEBI" id="CHEBI:29105"/>
    </ligand>
</feature>
<evidence type="ECO:0000256" key="6">
    <source>
        <dbReference type="ARBA" id="ARBA00022723"/>
    </source>
</evidence>
<dbReference type="OrthoDB" id="18797at2759"/>
<keyword evidence="13 19" id="KW-0175">Coiled coil</keyword>
<feature type="coiled-coil region" evidence="19">
    <location>
        <begin position="1028"/>
        <end position="1095"/>
    </location>
</feature>
<evidence type="ECO:0000256" key="9">
    <source>
        <dbReference type="ARBA" id="ARBA00022801"/>
    </source>
</evidence>
<evidence type="ECO:0000256" key="11">
    <source>
        <dbReference type="ARBA" id="ARBA00022840"/>
    </source>
</evidence>
<dbReference type="KEGG" id="clec:106666363"/>
<dbReference type="GO" id="GO:0007004">
    <property type="term" value="P:telomere maintenance via telomerase"/>
    <property type="evidence" value="ECO:0007669"/>
    <property type="project" value="TreeGrafter"/>
</dbReference>
<feature type="coiled-coil region" evidence="19">
    <location>
        <begin position="717"/>
        <end position="772"/>
    </location>
</feature>
<dbReference type="Pfam" id="PF04423">
    <property type="entry name" value="Rad50_zn_hook"/>
    <property type="match status" value="1"/>
</dbReference>
<evidence type="ECO:0000256" key="14">
    <source>
        <dbReference type="ARBA" id="ARBA00023204"/>
    </source>
</evidence>
<evidence type="ECO:0000313" key="22">
    <source>
        <dbReference type="Proteomes" id="UP000494040"/>
    </source>
</evidence>
<dbReference type="GO" id="GO:0003691">
    <property type="term" value="F:double-stranded telomeric DNA binding"/>
    <property type="evidence" value="ECO:0007669"/>
    <property type="project" value="TreeGrafter"/>
</dbReference>
<name>A0A8I6RVX7_CIMLE</name>
<evidence type="ECO:0000256" key="7">
    <source>
        <dbReference type="ARBA" id="ARBA00022741"/>
    </source>
</evidence>
<dbReference type="Gene3D" id="1.10.287.1490">
    <property type="match status" value="1"/>
</dbReference>
<dbReference type="InterPro" id="IPR004584">
    <property type="entry name" value="Rad50_eukaryotes"/>
</dbReference>
<dbReference type="GeneID" id="106666363"/>
<keyword evidence="15" id="KW-0539">Nucleus</keyword>
<evidence type="ECO:0000256" key="15">
    <source>
        <dbReference type="ARBA" id="ARBA00023242"/>
    </source>
</evidence>
<dbReference type="GO" id="GO:0005524">
    <property type="term" value="F:ATP binding"/>
    <property type="evidence" value="ECO:0007669"/>
    <property type="project" value="UniProtKB-KW"/>
</dbReference>
<comment type="cofactor">
    <cofactor evidence="1">
        <name>Zn(2+)</name>
        <dbReference type="ChEBI" id="CHEBI:29105"/>
    </cofactor>
</comment>
<feature type="coiled-coil region" evidence="19">
    <location>
        <begin position="800"/>
        <end position="997"/>
    </location>
</feature>
<keyword evidence="9" id="KW-0378">Hydrolase</keyword>
<feature type="coiled-coil region" evidence="19">
    <location>
        <begin position="586"/>
        <end position="668"/>
    </location>
</feature>
<feature type="domain" description="Zinc-hook" evidence="20">
    <location>
        <begin position="641"/>
        <end position="739"/>
    </location>
</feature>
<protein>
    <recommendedName>
        <fullName evidence="20">Zinc-hook domain-containing protein</fullName>
    </recommendedName>
</protein>
<evidence type="ECO:0000259" key="20">
    <source>
        <dbReference type="PROSITE" id="PS51131"/>
    </source>
</evidence>
<sequence length="1307" mass="150675">MSSLEKLYVQGIRSFGPEKEDAGLIKFSSPLTLILGENGCGKTTLIEAIKFATCGELPAGLKSSNANFVHDPKLSGSMEVKGQVKLQLKDLNGKTLSVTRIVSASQKLRKTEFKRIDQAINRKADDNTWTTISGKCADIDQEMCQALGVSKAVLSNVLLCHQEDSNWPLDEDTKVKAHFDEIFGQTKYTKCLDQVKNLRKQYVQDEKLLNRDVESLSQTTKDVAQKRIDLESVQGRLFEYKNKLDAFEASLNPIKNRLKELAIKEDQIADLKTEQETQRTKLQGVRVTIAEYKKQIQHEFKGTIEQLKEAISNFEQEKGEKEEHLEEVERQEEELVEEMKKNQQFMNDEQFKIGQLLRDMEKNKEKLEKRNKSILALSEDLDITTTISQLSQSDEIQRVFYSVEQCMSELEDQIKKLKEEQKRKVSELQSEIDSMREEKAKIDQNIVNQKKQLDSNKKELQKVKEDIFEADQSADMLGELQNKLDRVKKEIEALNNNSSGQDIDVEINNADKAKEKLEDEMAMLEREIQSLQSLTSIQAQLDISKPAKAVKDAEIKKMKSRHEKALKHLLSDVPEQGIKFQLEACLDKLADEIKTKTEELKTKEKELAGKEAEQKHLNEKLKLAKQTLEADQFSISQACNGQDYDSYLSEMAQKLQDLQDQKGNLSSSEFMFRKYVQKLQERDPCCPLCNREFTAENEVTSIINELSIKVKEVPTKLRENKNNLNACQEKYNSLLQLKPKYEKLSVMKSTEIPTLEEEVRKSEKKILALKESIILLSNEIEGPQCDEAMAKGMQSDIVLLEQLISESRKLDREIQKLSAKMPAGTKRSLDDALQAQRELRTSLQNSRRTLESLKNKKMDINVKKNKLQEQKNAIQSQQLKISGNVQMRAQLAEKREELESLEITLQTEIEKNNENMAMYTRKLDQYLRQMKNLETSNLSAVDLKSSRLKEIEQRYRELRNEHQSILEYEMSGGAKKLETSQKNLASLQKEHDTLSLKKISLADQKDKLKTDLSSHTVRQRELDDNLKLREKLTEEKELKESVQKLNLQIGNLDFKTINEEKQKCNEAAQRLIKEKAEAEGSKRELERNIETIKKELDRPHYKNADKNYREKVIEVEVFRKVSNDLNIYYKALDWAMMSYHHKRIEHINSVIKELWRKIYCGNDIDTIEIKAEADQSASAEKRRQFKYRVVQVKNGTELDMRGRCSAGQKVLASLIIRIALAETFSSTCGVLALDEPTTNLDHQNIIKLSEALAEVVRTQCNRRNFQLIVITHDQSFLNILSKVGHLDHYYKLERTHKGKSKVTQILL</sequence>
<evidence type="ECO:0000256" key="2">
    <source>
        <dbReference type="ARBA" id="ARBA00004123"/>
    </source>
</evidence>
<dbReference type="GO" id="GO:0051880">
    <property type="term" value="F:G-quadruplex DNA binding"/>
    <property type="evidence" value="ECO:0007669"/>
    <property type="project" value="TreeGrafter"/>
</dbReference>
<keyword evidence="16" id="KW-0469">Meiosis</keyword>
<dbReference type="OMA" id="FSDYYYR"/>
<reference evidence="21" key="1">
    <citation type="submission" date="2022-01" db="UniProtKB">
        <authorList>
            <consortium name="EnsemblMetazoa"/>
        </authorList>
    </citation>
    <scope>IDENTIFICATION</scope>
</reference>
<evidence type="ECO:0000256" key="17">
    <source>
        <dbReference type="ARBA" id="ARBA00049360"/>
    </source>
</evidence>
<feature type="binding site" evidence="18">
    <location>
        <position position="689"/>
    </location>
    <ligand>
        <name>Zn(2+)</name>
        <dbReference type="ChEBI" id="CHEBI:29105"/>
    </ligand>
</feature>
<evidence type="ECO:0000256" key="8">
    <source>
        <dbReference type="ARBA" id="ARBA00022763"/>
    </source>
</evidence>
<evidence type="ECO:0000256" key="12">
    <source>
        <dbReference type="ARBA" id="ARBA00022842"/>
    </source>
</evidence>
<comment type="similarity">
    <text evidence="4">Belongs to the SMC family. RAD50 subfamily.</text>
</comment>
<dbReference type="InterPro" id="IPR038729">
    <property type="entry name" value="Rad50/SbcC_AAA"/>
</dbReference>
<keyword evidence="22" id="KW-1185">Reference proteome</keyword>
<dbReference type="SUPFAM" id="SSF52540">
    <property type="entry name" value="P-loop containing nucleoside triphosphate hydrolases"/>
    <property type="match status" value="1"/>
</dbReference>
<keyword evidence="6 18" id="KW-0479">Metal-binding</keyword>
<keyword evidence="12" id="KW-0460">Magnesium</keyword>
<evidence type="ECO:0000256" key="1">
    <source>
        <dbReference type="ARBA" id="ARBA00001947"/>
    </source>
</evidence>
<evidence type="ECO:0000256" key="4">
    <source>
        <dbReference type="ARBA" id="ARBA00009439"/>
    </source>
</evidence>
<dbReference type="InterPro" id="IPR013134">
    <property type="entry name" value="Zn_hook_RAD50"/>
</dbReference>
<evidence type="ECO:0000256" key="13">
    <source>
        <dbReference type="ARBA" id="ARBA00023054"/>
    </source>
</evidence>
<dbReference type="GO" id="GO:0006302">
    <property type="term" value="P:double-strand break repair"/>
    <property type="evidence" value="ECO:0007669"/>
    <property type="project" value="InterPro"/>
</dbReference>
<evidence type="ECO:0000256" key="10">
    <source>
        <dbReference type="ARBA" id="ARBA00022833"/>
    </source>
</evidence>
<evidence type="ECO:0000256" key="18">
    <source>
        <dbReference type="PROSITE-ProRule" id="PRU00471"/>
    </source>
</evidence>
<dbReference type="GO" id="GO:0000722">
    <property type="term" value="P:telomere maintenance via recombination"/>
    <property type="evidence" value="ECO:0007669"/>
    <property type="project" value="TreeGrafter"/>
</dbReference>
<dbReference type="PANTHER" id="PTHR18867:SF12">
    <property type="entry name" value="DNA REPAIR PROTEIN RAD50"/>
    <property type="match status" value="1"/>
</dbReference>
<dbReference type="SUPFAM" id="SSF75712">
    <property type="entry name" value="Rad50 coiled-coil Zn hook"/>
    <property type="match status" value="1"/>
</dbReference>
<comment type="subcellular location">
    <subcellularLocation>
        <location evidence="3">Chromosome</location>
    </subcellularLocation>
    <subcellularLocation>
        <location evidence="2">Nucleus</location>
    </subcellularLocation>
</comment>
<dbReference type="GO" id="GO:0000794">
    <property type="term" value="C:condensed nuclear chromosome"/>
    <property type="evidence" value="ECO:0007669"/>
    <property type="project" value="TreeGrafter"/>
</dbReference>
<keyword evidence="7" id="KW-0547">Nucleotide-binding</keyword>
<accession>A0A8I6RVX7</accession>
<dbReference type="Proteomes" id="UP000494040">
    <property type="component" value="Unassembled WGS sequence"/>
</dbReference>
<dbReference type="GO" id="GO:0070192">
    <property type="term" value="P:chromosome organization involved in meiotic cell cycle"/>
    <property type="evidence" value="ECO:0007669"/>
    <property type="project" value="TreeGrafter"/>
</dbReference>
<evidence type="ECO:0000256" key="19">
    <source>
        <dbReference type="SAM" id="Coils"/>
    </source>
</evidence>
<dbReference type="CTD" id="10111"/>
<dbReference type="Pfam" id="PF13476">
    <property type="entry name" value="AAA_23"/>
    <property type="match status" value="1"/>
</dbReference>
<dbReference type="Gene3D" id="1.10.287.510">
    <property type="entry name" value="Helix hairpin bin"/>
    <property type="match status" value="1"/>
</dbReference>
<dbReference type="GO" id="GO:0030870">
    <property type="term" value="C:Mre11 complex"/>
    <property type="evidence" value="ECO:0007669"/>
    <property type="project" value="InterPro"/>
</dbReference>
<keyword evidence="11" id="KW-0067">ATP-binding</keyword>
<dbReference type="Pfam" id="PF13558">
    <property type="entry name" value="SbcC_Walker_B"/>
    <property type="match status" value="1"/>
</dbReference>
<evidence type="ECO:0000256" key="16">
    <source>
        <dbReference type="ARBA" id="ARBA00023254"/>
    </source>
</evidence>
<dbReference type="Gene3D" id="3.40.50.300">
    <property type="entry name" value="P-loop containing nucleotide triphosphate hydrolases"/>
    <property type="match status" value="2"/>
</dbReference>